<organism evidence="3 4">
    <name type="scientific">Nostoc linckia FACHB-391</name>
    <dbReference type="NCBI Taxonomy" id="2692906"/>
    <lineage>
        <taxon>Bacteria</taxon>
        <taxon>Bacillati</taxon>
        <taxon>Cyanobacteriota</taxon>
        <taxon>Cyanophyceae</taxon>
        <taxon>Nostocales</taxon>
        <taxon>Nostocaceae</taxon>
        <taxon>Nostoc</taxon>
    </lineage>
</organism>
<reference evidence="3 4" key="1">
    <citation type="journal article" date="2020" name="ISME J.">
        <title>Comparative genomics reveals insights into cyanobacterial evolution and habitat adaptation.</title>
        <authorList>
            <person name="Chen M.Y."/>
            <person name="Teng W.K."/>
            <person name="Zhao L."/>
            <person name="Hu C.X."/>
            <person name="Zhou Y.K."/>
            <person name="Han B.P."/>
            <person name="Song L.R."/>
            <person name="Shu W.S."/>
        </authorList>
    </citation>
    <scope>NUCLEOTIDE SEQUENCE [LARGE SCALE GENOMIC DNA]</scope>
    <source>
        <strain evidence="3 4">FACHB-391</strain>
    </source>
</reference>
<dbReference type="RefSeq" id="WP_190900107.1">
    <property type="nucleotide sequence ID" value="NZ_JACJTE010000089.1"/>
</dbReference>
<keyword evidence="4" id="KW-1185">Reference proteome</keyword>
<proteinExistence type="predicted"/>
<dbReference type="EMBL" id="JACJTE010000089">
    <property type="protein sequence ID" value="MBD2565493.1"/>
    <property type="molecule type" value="Genomic_DNA"/>
</dbReference>
<protein>
    <submittedName>
        <fullName evidence="3">Uncharacterized protein</fullName>
    </submittedName>
</protein>
<comment type="caution">
    <text evidence="3">The sequence shown here is derived from an EMBL/GenBank/DDBJ whole genome shotgun (WGS) entry which is preliminary data.</text>
</comment>
<evidence type="ECO:0000256" key="2">
    <source>
        <dbReference type="SAM" id="Phobius"/>
    </source>
</evidence>
<sequence>MDYISLLLLMAFGGSCGGFASGIAQNNEDNSYEVRVPFLRTKNNGARLVPLGILGNMIIGATASISIFFIAVPLFNLKIPATTSANQPQWPPVEDQAKLFSLSVAAGFAGINLMESMARRITSTVSEKEGHNSRAELLVQKETDENGKVTETAHLVSQKDDHKEITTNLEPNQVNSADNSANNTPSNKETLNQLVSEPTELLNGKSMVDSSKEA</sequence>
<feature type="transmembrane region" description="Helical" evidence="2">
    <location>
        <begin position="48"/>
        <end position="75"/>
    </location>
</feature>
<keyword evidence="2" id="KW-1133">Transmembrane helix</keyword>
<keyword evidence="2" id="KW-0812">Transmembrane</keyword>
<feature type="region of interest" description="Disordered" evidence="1">
    <location>
        <begin position="169"/>
        <end position="214"/>
    </location>
</feature>
<dbReference type="Proteomes" id="UP000604661">
    <property type="component" value="Unassembled WGS sequence"/>
</dbReference>
<keyword evidence="2" id="KW-0472">Membrane</keyword>
<feature type="compositionally biased region" description="Polar residues" evidence="1">
    <location>
        <begin position="169"/>
        <end position="196"/>
    </location>
</feature>
<gene>
    <name evidence="3" type="ORF">H6G95_33990</name>
</gene>
<evidence type="ECO:0000313" key="3">
    <source>
        <dbReference type="EMBL" id="MBD2565493.1"/>
    </source>
</evidence>
<evidence type="ECO:0000256" key="1">
    <source>
        <dbReference type="SAM" id="MobiDB-lite"/>
    </source>
</evidence>
<name>A0ABR8F7L4_NOSLI</name>
<accession>A0ABR8F7L4</accession>
<evidence type="ECO:0000313" key="4">
    <source>
        <dbReference type="Proteomes" id="UP000604661"/>
    </source>
</evidence>